<dbReference type="InterPro" id="IPR010606">
    <property type="entry name" value="Mib_Herc2"/>
</dbReference>
<dbReference type="EMBL" id="JASAOG010000021">
    <property type="protein sequence ID" value="KAK0063327.1"/>
    <property type="molecule type" value="Genomic_DNA"/>
</dbReference>
<evidence type="ECO:0000259" key="1">
    <source>
        <dbReference type="PROSITE" id="PS51416"/>
    </source>
</evidence>
<feature type="non-terminal residue" evidence="2">
    <location>
        <position position="60"/>
    </location>
</feature>
<sequence length="60" mass="6821">LQEINDWEQGNESTYRTQAGVLWVEGAGYTYRLGHNGKVDLEYVKPASGGFYYKTHLPVL</sequence>
<dbReference type="PROSITE" id="PS51416">
    <property type="entry name" value="MIB_HERC2"/>
    <property type="match status" value="1"/>
</dbReference>
<dbReference type="Proteomes" id="UP001233172">
    <property type="component" value="Unassembled WGS sequence"/>
</dbReference>
<feature type="domain" description="MIB/HERC2" evidence="1">
    <location>
        <begin position="1"/>
        <end position="47"/>
    </location>
</feature>
<organism evidence="2 3">
    <name type="scientific">Biomphalaria pfeifferi</name>
    <name type="common">Bloodfluke planorb</name>
    <name type="synonym">Freshwater snail</name>
    <dbReference type="NCBI Taxonomy" id="112525"/>
    <lineage>
        <taxon>Eukaryota</taxon>
        <taxon>Metazoa</taxon>
        <taxon>Spiralia</taxon>
        <taxon>Lophotrochozoa</taxon>
        <taxon>Mollusca</taxon>
        <taxon>Gastropoda</taxon>
        <taxon>Heterobranchia</taxon>
        <taxon>Euthyneura</taxon>
        <taxon>Panpulmonata</taxon>
        <taxon>Hygrophila</taxon>
        <taxon>Lymnaeoidea</taxon>
        <taxon>Planorbidae</taxon>
        <taxon>Biomphalaria</taxon>
    </lineage>
</organism>
<keyword evidence="3" id="KW-1185">Reference proteome</keyword>
<comment type="caution">
    <text evidence="2">The sequence shown here is derived from an EMBL/GenBank/DDBJ whole genome shotgun (WGS) entry which is preliminary data.</text>
</comment>
<evidence type="ECO:0000313" key="3">
    <source>
        <dbReference type="Proteomes" id="UP001233172"/>
    </source>
</evidence>
<reference evidence="2" key="2">
    <citation type="submission" date="2023-04" db="EMBL/GenBank/DDBJ databases">
        <authorList>
            <person name="Bu L."/>
            <person name="Lu L."/>
            <person name="Laidemitt M.R."/>
            <person name="Zhang S.M."/>
            <person name="Mutuku M."/>
            <person name="Mkoji G."/>
            <person name="Steinauer M."/>
            <person name="Loker E.S."/>
        </authorList>
    </citation>
    <scope>NUCLEOTIDE SEQUENCE</scope>
    <source>
        <strain evidence="2">KasaAsao</strain>
        <tissue evidence="2">Whole Snail</tissue>
    </source>
</reference>
<protein>
    <submittedName>
        <fullName evidence="2">E3 ubiquitin-protein ligase MIB2</fullName>
    </submittedName>
</protein>
<dbReference type="InterPro" id="IPR037252">
    <property type="entry name" value="Mib_Herc2_sf"/>
</dbReference>
<gene>
    <name evidence="2" type="ORF">Bpfe_006968</name>
</gene>
<dbReference type="AlphaFoldDB" id="A0AAD8BYU2"/>
<name>A0AAD8BYU2_BIOPF</name>
<dbReference type="GO" id="GO:0016567">
    <property type="term" value="P:protein ubiquitination"/>
    <property type="evidence" value="ECO:0007669"/>
    <property type="project" value="InterPro"/>
</dbReference>
<dbReference type="GO" id="GO:0004842">
    <property type="term" value="F:ubiquitin-protein transferase activity"/>
    <property type="evidence" value="ECO:0007669"/>
    <property type="project" value="InterPro"/>
</dbReference>
<feature type="non-terminal residue" evidence="2">
    <location>
        <position position="1"/>
    </location>
</feature>
<dbReference type="SUPFAM" id="SSF159034">
    <property type="entry name" value="Mib/herc2 domain-like"/>
    <property type="match status" value="1"/>
</dbReference>
<evidence type="ECO:0000313" key="2">
    <source>
        <dbReference type="EMBL" id="KAK0063327.1"/>
    </source>
</evidence>
<reference evidence="2" key="1">
    <citation type="journal article" date="2023" name="PLoS Negl. Trop. Dis.">
        <title>A genome sequence for Biomphalaria pfeifferi, the major vector snail for the human-infecting parasite Schistosoma mansoni.</title>
        <authorList>
            <person name="Bu L."/>
            <person name="Lu L."/>
            <person name="Laidemitt M.R."/>
            <person name="Zhang S.M."/>
            <person name="Mutuku M."/>
            <person name="Mkoji G."/>
            <person name="Steinauer M."/>
            <person name="Loker E.S."/>
        </authorList>
    </citation>
    <scope>NUCLEOTIDE SEQUENCE</scope>
    <source>
        <strain evidence="2">KasaAsao</strain>
    </source>
</reference>
<proteinExistence type="predicted"/>
<accession>A0AAD8BYU2</accession>
<dbReference type="GO" id="GO:0046872">
    <property type="term" value="F:metal ion binding"/>
    <property type="evidence" value="ECO:0007669"/>
    <property type="project" value="InterPro"/>
</dbReference>